<accession>A0A848ARG4</accession>
<name>A0A848ARG4_9BACT</name>
<dbReference type="Proteomes" id="UP000576225">
    <property type="component" value="Unassembled WGS sequence"/>
</dbReference>
<dbReference type="InterPro" id="IPR035398">
    <property type="entry name" value="Bac_rhamnosid_C"/>
</dbReference>
<reference evidence="3 4" key="1">
    <citation type="submission" date="2020-04" db="EMBL/GenBank/DDBJ databases">
        <authorList>
            <person name="Hitch T.C.A."/>
            <person name="Wylensek D."/>
            <person name="Clavel T."/>
        </authorList>
    </citation>
    <scope>NUCLEOTIDE SEQUENCE [LARGE SCALE GENOMIC DNA]</scope>
    <source>
        <strain evidence="3 4">COR2-253-APC-1A</strain>
    </source>
</reference>
<feature type="domain" description="Alpha-L-rhamnosidase six-hairpin glycosidase" evidence="1">
    <location>
        <begin position="164"/>
        <end position="309"/>
    </location>
</feature>
<dbReference type="InterPro" id="IPR008928">
    <property type="entry name" value="6-hairpin_glycosidase_sf"/>
</dbReference>
<evidence type="ECO:0000313" key="3">
    <source>
        <dbReference type="EMBL" id="NMD85678.1"/>
    </source>
</evidence>
<organism evidence="3 4">
    <name type="scientific">Victivallis vadensis</name>
    <dbReference type="NCBI Taxonomy" id="172901"/>
    <lineage>
        <taxon>Bacteria</taxon>
        <taxon>Pseudomonadati</taxon>
        <taxon>Lentisphaerota</taxon>
        <taxon>Lentisphaeria</taxon>
        <taxon>Victivallales</taxon>
        <taxon>Victivallaceae</taxon>
        <taxon>Victivallis</taxon>
    </lineage>
</organism>
<comment type="caution">
    <text evidence="3">The sequence shown here is derived from an EMBL/GenBank/DDBJ whole genome shotgun (WGS) entry which is preliminary data.</text>
</comment>
<dbReference type="EMBL" id="JABAEW010000004">
    <property type="protein sequence ID" value="NMD85678.1"/>
    <property type="molecule type" value="Genomic_DNA"/>
</dbReference>
<dbReference type="PANTHER" id="PTHR34987">
    <property type="entry name" value="C, PUTATIVE (AFU_ORTHOLOGUE AFUA_3G02880)-RELATED"/>
    <property type="match status" value="1"/>
</dbReference>
<gene>
    <name evidence="3" type="ORF">HF882_03670</name>
</gene>
<dbReference type="Gene3D" id="1.50.10.10">
    <property type="match status" value="1"/>
</dbReference>
<proteinExistence type="predicted"/>
<dbReference type="Pfam" id="PF17389">
    <property type="entry name" value="Bac_rhamnosid6H"/>
    <property type="match status" value="1"/>
</dbReference>
<evidence type="ECO:0000313" key="4">
    <source>
        <dbReference type="Proteomes" id="UP000576225"/>
    </source>
</evidence>
<dbReference type="PANTHER" id="PTHR34987:SF6">
    <property type="entry name" value="ALPHA-L-RHAMNOSIDASE SIX-HAIRPIN GLYCOSIDASE DOMAIN-CONTAINING PROTEIN"/>
    <property type="match status" value="1"/>
</dbReference>
<evidence type="ECO:0000259" key="1">
    <source>
        <dbReference type="Pfam" id="PF17389"/>
    </source>
</evidence>
<dbReference type="InterPro" id="IPR012341">
    <property type="entry name" value="6hp_glycosidase-like_sf"/>
</dbReference>
<evidence type="ECO:0000259" key="2">
    <source>
        <dbReference type="Pfam" id="PF17390"/>
    </source>
</evidence>
<dbReference type="SUPFAM" id="SSF48208">
    <property type="entry name" value="Six-hairpin glycosidases"/>
    <property type="match status" value="1"/>
</dbReference>
<dbReference type="Pfam" id="PF17390">
    <property type="entry name" value="Bac_rhamnosid_C"/>
    <property type="match status" value="1"/>
</dbReference>
<protein>
    <submittedName>
        <fullName evidence="3">Alpha-L-rhamnosidase</fullName>
    </submittedName>
</protein>
<dbReference type="Gene3D" id="2.60.420.10">
    <property type="entry name" value="Maltose phosphorylase, domain 3"/>
    <property type="match status" value="1"/>
</dbReference>
<feature type="domain" description="Alpha-L-rhamnosidase C-terminal" evidence="2">
    <location>
        <begin position="491"/>
        <end position="543"/>
    </location>
</feature>
<dbReference type="GO" id="GO:0005975">
    <property type="term" value="P:carbohydrate metabolic process"/>
    <property type="evidence" value="ECO:0007669"/>
    <property type="project" value="InterPro"/>
</dbReference>
<dbReference type="AlphaFoldDB" id="A0A848ARG4"/>
<sequence>MNMQKNKFRLSYPGMVPDDKCRRFVPPVRLVRECGNVRNAARLLNRVHIQSFCSFSPDPCVIPPGGELLLDFGIELHGQLTVNSDAMQCSALKVTFGESVSEALGTPTTDHAPHQELLTIPMLGQVNFGNTAFRFVRLEVPADRPEVKLTGVCATAVYRDWEYVGYFDSDDERLNRIWHTGAYTVHLNCQDYIYDGVKRDRLVWMGDLYPEIRTLLAVFEDTELIEKSLDFVRDRTPRDKWMNTASSYSCWWIICLRDFYRARGNYSYLKSQKAELFALLNRLLACIAPDGSEALTEWRFLDWSTAEDDAAKHAGLQGLLAWTLDSGTELALELNHPRLARRCAAGAARLRTVAPECGGNKIAAAMQILGKVADPARLNAEIMRHEPARGISTFYGYFVLLARAHAGDLGGALDVIRDYWGAMLDFGATTFWEDFDLDWTENAYGIDRLPVPGKQDIHGDFGKHCYRGLRHSLCHGWAGGPTAFLSEHVLGVTPAAPGYAAARISPALPGLTRVEGAVPTPFGPIEVSVRAVGNRIRKCVKLPGEIRELR</sequence>
<dbReference type="InterPro" id="IPR035396">
    <property type="entry name" value="Bac_rhamnosid6H"/>
</dbReference>